<dbReference type="OrthoDB" id="3548846at2"/>
<evidence type="ECO:0000313" key="2">
    <source>
        <dbReference type="EMBL" id="REE97705.1"/>
    </source>
</evidence>
<keyword evidence="1" id="KW-0732">Signal</keyword>
<name>A0A3D9SXH1_9ACTN</name>
<dbReference type="EMBL" id="QTTT01000001">
    <property type="protein sequence ID" value="REE97705.1"/>
    <property type="molecule type" value="Genomic_DNA"/>
</dbReference>
<evidence type="ECO:0000256" key="1">
    <source>
        <dbReference type="SAM" id="SignalP"/>
    </source>
</evidence>
<protein>
    <submittedName>
        <fullName evidence="2">Uncharacterized protein</fullName>
    </submittedName>
</protein>
<dbReference type="RefSeq" id="WP_116023160.1">
    <property type="nucleotide sequence ID" value="NZ_QTTT01000001.1"/>
</dbReference>
<keyword evidence="3" id="KW-1185">Reference proteome</keyword>
<accession>A0A3D9SXH1</accession>
<feature type="chain" id="PRO_5017565688" evidence="1">
    <location>
        <begin position="28"/>
        <end position="92"/>
    </location>
</feature>
<feature type="signal peptide" evidence="1">
    <location>
        <begin position="1"/>
        <end position="27"/>
    </location>
</feature>
<reference evidence="2 3" key="1">
    <citation type="submission" date="2018-08" db="EMBL/GenBank/DDBJ databases">
        <title>Sequencing the genomes of 1000 actinobacteria strains.</title>
        <authorList>
            <person name="Klenk H.-P."/>
        </authorList>
    </citation>
    <scope>NUCLEOTIDE SEQUENCE [LARGE SCALE GENOMIC DNA]</scope>
    <source>
        <strain evidence="2 3">DSM 43927</strain>
    </source>
</reference>
<dbReference type="Proteomes" id="UP000256661">
    <property type="component" value="Unassembled WGS sequence"/>
</dbReference>
<evidence type="ECO:0000313" key="3">
    <source>
        <dbReference type="Proteomes" id="UP000256661"/>
    </source>
</evidence>
<proteinExistence type="predicted"/>
<gene>
    <name evidence="2" type="ORF">DFJ69_3179</name>
</gene>
<sequence>MLKRLATAGVLTVAVGGVLMSATPAMAGGHGDYKKYVKNDNDKSFDLNYHSHDEKTNTDNETFAVLNCLQVPIIPIISPVEQDCYIGNVEND</sequence>
<comment type="caution">
    <text evidence="2">The sequence shown here is derived from an EMBL/GenBank/DDBJ whole genome shotgun (WGS) entry which is preliminary data.</text>
</comment>
<dbReference type="AlphaFoldDB" id="A0A3D9SXH1"/>
<organism evidence="2 3">
    <name type="scientific">Thermomonospora umbrina</name>
    <dbReference type="NCBI Taxonomy" id="111806"/>
    <lineage>
        <taxon>Bacteria</taxon>
        <taxon>Bacillati</taxon>
        <taxon>Actinomycetota</taxon>
        <taxon>Actinomycetes</taxon>
        <taxon>Streptosporangiales</taxon>
        <taxon>Thermomonosporaceae</taxon>
        <taxon>Thermomonospora</taxon>
    </lineage>
</organism>